<gene>
    <name evidence="1" type="ORF">SAMN05660845_0641</name>
</gene>
<evidence type="ECO:0008006" key="3">
    <source>
        <dbReference type="Google" id="ProtNLM"/>
    </source>
</evidence>
<proteinExistence type="predicted"/>
<sequence>MKKYIILLLITVNFCKAQEIFKDQEIGFEIEKPSDWFIAEKNEALDNIKEKIKLPENQLKEIIKNNKGTIEVVTFYKYDIKSRAGIIPTIKINLRNNPSKSLESFKNSIEASYGKLKEIFPDFVFLTKPSIIKVNGKDCIFSVSKYTVKTRTTEEKVRSYIYAIPVNGTFYQIAFMDTEKDNCKNEFEKAIKSIKITSD</sequence>
<dbReference type="OrthoDB" id="1360312at2"/>
<organism evidence="1 2">
    <name type="scientific">Flavobacterium swingsii</name>
    <dbReference type="NCBI Taxonomy" id="498292"/>
    <lineage>
        <taxon>Bacteria</taxon>
        <taxon>Pseudomonadati</taxon>
        <taxon>Bacteroidota</taxon>
        <taxon>Flavobacteriia</taxon>
        <taxon>Flavobacteriales</taxon>
        <taxon>Flavobacteriaceae</taxon>
        <taxon>Flavobacterium</taxon>
    </lineage>
</organism>
<evidence type="ECO:0000313" key="1">
    <source>
        <dbReference type="EMBL" id="SFA85451.1"/>
    </source>
</evidence>
<dbReference type="AlphaFoldDB" id="A0A1I0WA20"/>
<keyword evidence="2" id="KW-1185">Reference proteome</keyword>
<accession>A0A1I0WA20</accession>
<evidence type="ECO:0000313" key="2">
    <source>
        <dbReference type="Proteomes" id="UP000199604"/>
    </source>
</evidence>
<name>A0A1I0WA20_9FLAO</name>
<dbReference type="RefSeq" id="WP_091473886.1">
    <property type="nucleotide sequence ID" value="NZ_FOJT01000002.1"/>
</dbReference>
<dbReference type="Proteomes" id="UP000199604">
    <property type="component" value="Unassembled WGS sequence"/>
</dbReference>
<reference evidence="2" key="1">
    <citation type="submission" date="2016-10" db="EMBL/GenBank/DDBJ databases">
        <authorList>
            <person name="Varghese N."/>
            <person name="Submissions S."/>
        </authorList>
    </citation>
    <scope>NUCLEOTIDE SEQUENCE [LARGE SCALE GENOMIC DNA]</scope>
    <source>
        <strain evidence="2">DSM 21789</strain>
    </source>
</reference>
<protein>
    <recommendedName>
        <fullName evidence="3">PsbP protein</fullName>
    </recommendedName>
</protein>
<dbReference type="EMBL" id="FOJT01000002">
    <property type="protein sequence ID" value="SFA85451.1"/>
    <property type="molecule type" value="Genomic_DNA"/>
</dbReference>